<evidence type="ECO:0000313" key="7">
    <source>
        <dbReference type="Proteomes" id="UP000016368"/>
    </source>
</evidence>
<dbReference type="SUPFAM" id="SSF46785">
    <property type="entry name" value="Winged helix' DNA-binding domain"/>
    <property type="match status" value="1"/>
</dbReference>
<name>F3KNT6_9BURK</name>
<dbReference type="GO" id="GO:0003700">
    <property type="term" value="F:DNA-binding transcription factor activity"/>
    <property type="evidence" value="ECO:0007669"/>
    <property type="project" value="InterPro"/>
</dbReference>
<dbReference type="PANTHER" id="PTHR30427">
    <property type="entry name" value="TRANSCRIPTIONAL ACTIVATOR PROTEIN LYSR"/>
    <property type="match status" value="1"/>
</dbReference>
<dbReference type="Gene3D" id="1.10.10.10">
    <property type="entry name" value="Winged helix-like DNA-binding domain superfamily/Winged helix DNA-binding domain"/>
    <property type="match status" value="1"/>
</dbReference>
<comment type="similarity">
    <text evidence="1">Belongs to the LysR transcriptional regulatory family.</text>
</comment>
<dbReference type="InterPro" id="IPR037424">
    <property type="entry name" value="NocR_PBP2"/>
</dbReference>
<feature type="domain" description="HTH lysR-type" evidence="5">
    <location>
        <begin position="3"/>
        <end position="60"/>
    </location>
</feature>
<evidence type="ECO:0000256" key="2">
    <source>
        <dbReference type="ARBA" id="ARBA00023015"/>
    </source>
</evidence>
<organism evidence="6 7">
    <name type="scientific">Hylemonella gracilis ATCC 19624</name>
    <dbReference type="NCBI Taxonomy" id="887062"/>
    <lineage>
        <taxon>Bacteria</taxon>
        <taxon>Pseudomonadati</taxon>
        <taxon>Pseudomonadota</taxon>
        <taxon>Betaproteobacteria</taxon>
        <taxon>Burkholderiales</taxon>
        <taxon>Comamonadaceae</taxon>
        <taxon>Hylemonella</taxon>
    </lineage>
</organism>
<dbReference type="PANTHER" id="PTHR30427:SF1">
    <property type="entry name" value="TRANSCRIPTIONAL ACTIVATOR PROTEIN LYSR"/>
    <property type="match status" value="1"/>
</dbReference>
<dbReference type="AlphaFoldDB" id="F3KNT6"/>
<evidence type="ECO:0000256" key="3">
    <source>
        <dbReference type="ARBA" id="ARBA00023125"/>
    </source>
</evidence>
<gene>
    <name evidence="6" type="ORF">HGR_00405</name>
</gene>
<dbReference type="EMBL" id="AEGR01000006">
    <property type="protein sequence ID" value="EGI78513.1"/>
    <property type="molecule type" value="Genomic_DNA"/>
</dbReference>
<dbReference type="Pfam" id="PF00126">
    <property type="entry name" value="HTH_1"/>
    <property type="match status" value="1"/>
</dbReference>
<accession>F3KNT6</accession>
<keyword evidence="3" id="KW-0238">DNA-binding</keyword>
<dbReference type="InterPro" id="IPR005119">
    <property type="entry name" value="LysR_subst-bd"/>
</dbReference>
<dbReference type="Gene3D" id="3.40.190.290">
    <property type="match status" value="1"/>
</dbReference>
<dbReference type="SUPFAM" id="SSF53850">
    <property type="entry name" value="Periplasmic binding protein-like II"/>
    <property type="match status" value="1"/>
</dbReference>
<keyword evidence="4" id="KW-0804">Transcription</keyword>
<dbReference type="RefSeq" id="WP_006296053.1">
    <property type="nucleotide sequence ID" value="NZ_AEGR01000006.1"/>
</dbReference>
<evidence type="ECO:0000256" key="4">
    <source>
        <dbReference type="ARBA" id="ARBA00023163"/>
    </source>
</evidence>
<dbReference type="GO" id="GO:0010628">
    <property type="term" value="P:positive regulation of gene expression"/>
    <property type="evidence" value="ECO:0007669"/>
    <property type="project" value="TreeGrafter"/>
</dbReference>
<dbReference type="GO" id="GO:0043565">
    <property type="term" value="F:sequence-specific DNA binding"/>
    <property type="evidence" value="ECO:0007669"/>
    <property type="project" value="TreeGrafter"/>
</dbReference>
<dbReference type="OrthoDB" id="110033at2"/>
<dbReference type="InterPro" id="IPR000847">
    <property type="entry name" value="LysR_HTH_N"/>
</dbReference>
<evidence type="ECO:0000313" key="6">
    <source>
        <dbReference type="EMBL" id="EGI78513.1"/>
    </source>
</evidence>
<dbReference type="InterPro" id="IPR036390">
    <property type="entry name" value="WH_DNA-bd_sf"/>
</dbReference>
<dbReference type="eggNOG" id="COG0583">
    <property type="taxonomic scope" value="Bacteria"/>
</dbReference>
<dbReference type="Pfam" id="PF03466">
    <property type="entry name" value="LysR_substrate"/>
    <property type="match status" value="1"/>
</dbReference>
<sequence>MSMNLRQIEVFRAVMITGSISGASQLLFVSQPAVSRLLSHTESRVGFALFERIKGRLYATPEAKKLFREVEQVYAGVLRVNELARELGEHREGILNVVSSPSVGQMVIPQAMATFRHSHPQVKLGFQFLGYAPLVERLLNHQADLGVTILPVEHPNLDTTPLGSGRLVCICPYNHPLSRRAILGADDLLAFPLVAYDRGSPFGVLVTGWFEAHGQGYRTAIEVGSPQNACALVQAGAGIALVDEFSVRSWPASQLVVRPLHEAPALHANLVHSRFEPLSQIAQTFVGVLRELMQSEGFEAEGRSVDSIA</sequence>
<dbReference type="InterPro" id="IPR036388">
    <property type="entry name" value="WH-like_DNA-bd_sf"/>
</dbReference>
<proteinExistence type="inferred from homology"/>
<keyword evidence="7" id="KW-1185">Reference proteome</keyword>
<dbReference type="CDD" id="cd08415">
    <property type="entry name" value="PBP2_LysR_opines_like"/>
    <property type="match status" value="1"/>
</dbReference>
<evidence type="ECO:0000256" key="1">
    <source>
        <dbReference type="ARBA" id="ARBA00009437"/>
    </source>
</evidence>
<evidence type="ECO:0000259" key="5">
    <source>
        <dbReference type="PROSITE" id="PS50931"/>
    </source>
</evidence>
<dbReference type="STRING" id="887062.HGR_00405"/>
<dbReference type="PROSITE" id="PS50931">
    <property type="entry name" value="HTH_LYSR"/>
    <property type="match status" value="1"/>
</dbReference>
<dbReference type="Proteomes" id="UP000016368">
    <property type="component" value="Unassembled WGS sequence"/>
</dbReference>
<protein>
    <submittedName>
        <fullName evidence="6">LysR family transcriptional regulator</fullName>
    </submittedName>
</protein>
<keyword evidence="2" id="KW-0805">Transcription regulation</keyword>
<comment type="caution">
    <text evidence="6">The sequence shown here is derived from an EMBL/GenBank/DDBJ whole genome shotgun (WGS) entry which is preliminary data.</text>
</comment>
<reference evidence="6 7" key="1">
    <citation type="journal article" date="2011" name="EMBO J.">
        <title>Structural diversity of bacterial flagellar motors.</title>
        <authorList>
            <person name="Chen S."/>
            <person name="Beeby M."/>
            <person name="Murphy G.E."/>
            <person name="Leadbetter J.R."/>
            <person name="Hendrixson D.R."/>
            <person name="Briegel A."/>
            <person name="Li Z."/>
            <person name="Shi J."/>
            <person name="Tocheva E.I."/>
            <person name="Muller A."/>
            <person name="Dobro M.J."/>
            <person name="Jensen G.J."/>
        </authorList>
    </citation>
    <scope>NUCLEOTIDE SEQUENCE [LARGE SCALE GENOMIC DNA]</scope>
    <source>
        <strain evidence="6 7">ATCC 19624</strain>
    </source>
</reference>